<evidence type="ECO:0000313" key="2">
    <source>
        <dbReference type="Proteomes" id="UP001164250"/>
    </source>
</evidence>
<organism evidence="1 2">
    <name type="scientific">Pistacia atlantica</name>
    <dbReference type="NCBI Taxonomy" id="434234"/>
    <lineage>
        <taxon>Eukaryota</taxon>
        <taxon>Viridiplantae</taxon>
        <taxon>Streptophyta</taxon>
        <taxon>Embryophyta</taxon>
        <taxon>Tracheophyta</taxon>
        <taxon>Spermatophyta</taxon>
        <taxon>Magnoliopsida</taxon>
        <taxon>eudicotyledons</taxon>
        <taxon>Gunneridae</taxon>
        <taxon>Pentapetalae</taxon>
        <taxon>rosids</taxon>
        <taxon>malvids</taxon>
        <taxon>Sapindales</taxon>
        <taxon>Anacardiaceae</taxon>
        <taxon>Pistacia</taxon>
    </lineage>
</organism>
<proteinExistence type="predicted"/>
<keyword evidence="2" id="KW-1185">Reference proteome</keyword>
<protein>
    <submittedName>
        <fullName evidence="1">Uncharacterized protein</fullName>
    </submittedName>
</protein>
<sequence>MAISIFLWQSSLACHTPNIFTPKMDRLTNKEQVSLFPINDSPTNSHVNELLT</sequence>
<gene>
    <name evidence="1" type="ORF">Patl1_27777</name>
</gene>
<dbReference type="EMBL" id="CM047901">
    <property type="protein sequence ID" value="KAJ0096452.1"/>
    <property type="molecule type" value="Genomic_DNA"/>
</dbReference>
<evidence type="ECO:0000313" key="1">
    <source>
        <dbReference type="EMBL" id="KAJ0096452.1"/>
    </source>
</evidence>
<reference evidence="2" key="1">
    <citation type="journal article" date="2023" name="G3 (Bethesda)">
        <title>Genome assembly and association tests identify interacting loci associated with vigor, precocity, and sex in interspecific pistachio rootstocks.</title>
        <authorList>
            <person name="Palmer W."/>
            <person name="Jacygrad E."/>
            <person name="Sagayaradj S."/>
            <person name="Cavanaugh K."/>
            <person name="Han R."/>
            <person name="Bertier L."/>
            <person name="Beede B."/>
            <person name="Kafkas S."/>
            <person name="Golino D."/>
            <person name="Preece J."/>
            <person name="Michelmore R."/>
        </authorList>
    </citation>
    <scope>NUCLEOTIDE SEQUENCE [LARGE SCALE GENOMIC DNA]</scope>
</reference>
<accession>A0ACC1BC69</accession>
<dbReference type="Proteomes" id="UP001164250">
    <property type="component" value="Chromosome 5"/>
</dbReference>
<name>A0ACC1BC69_9ROSI</name>
<comment type="caution">
    <text evidence="1">The sequence shown here is derived from an EMBL/GenBank/DDBJ whole genome shotgun (WGS) entry which is preliminary data.</text>
</comment>